<dbReference type="NCBIfam" id="TIGR00431">
    <property type="entry name" value="TruB"/>
    <property type="match status" value="1"/>
</dbReference>
<evidence type="ECO:0000256" key="3">
    <source>
        <dbReference type="ARBA" id="ARBA00022694"/>
    </source>
</evidence>
<dbReference type="PANTHER" id="PTHR13767">
    <property type="entry name" value="TRNA-PSEUDOURIDINE SYNTHASE"/>
    <property type="match status" value="1"/>
</dbReference>
<evidence type="ECO:0000313" key="8">
    <source>
        <dbReference type="Proteomes" id="UP000230137"/>
    </source>
</evidence>
<dbReference type="Pfam" id="PF01509">
    <property type="entry name" value="TruB_N"/>
    <property type="match status" value="1"/>
</dbReference>
<evidence type="ECO:0000256" key="5">
    <source>
        <dbReference type="HAMAP-Rule" id="MF_01080"/>
    </source>
</evidence>
<gene>
    <name evidence="5 7" type="primary">truB</name>
    <name evidence="7" type="ORF">COX60_00940</name>
</gene>
<dbReference type="Proteomes" id="UP000230137">
    <property type="component" value="Unassembled WGS sequence"/>
</dbReference>
<accession>A0A2M7W4H2</accession>
<organism evidence="7 8">
    <name type="scientific">Candidatus Berkelbacteria bacterium CG_4_10_14_0_2_um_filter_35_9_33_12</name>
    <dbReference type="NCBI Taxonomy" id="1974499"/>
    <lineage>
        <taxon>Bacteria</taxon>
        <taxon>Candidatus Berkelbacteria</taxon>
    </lineage>
</organism>
<dbReference type="EC" id="5.4.99.25" evidence="5"/>
<comment type="function">
    <text evidence="5">Responsible for synthesis of pseudouridine from uracil-55 in the psi GC loop of transfer RNAs.</text>
</comment>
<reference evidence="8" key="1">
    <citation type="submission" date="2017-09" db="EMBL/GenBank/DDBJ databases">
        <title>Depth-based differentiation of microbial function through sediment-hosted aquifers and enrichment of novel symbionts in the deep terrestrial subsurface.</title>
        <authorList>
            <person name="Probst A.J."/>
            <person name="Ladd B."/>
            <person name="Jarett J.K."/>
            <person name="Geller-Mcgrath D.E."/>
            <person name="Sieber C.M.K."/>
            <person name="Emerson J.B."/>
            <person name="Anantharaman K."/>
            <person name="Thomas B.C."/>
            <person name="Malmstrom R."/>
            <person name="Stieglmeier M."/>
            <person name="Klingl A."/>
            <person name="Woyke T."/>
            <person name="Ryan C.M."/>
            <person name="Banfield J.F."/>
        </authorList>
    </citation>
    <scope>NUCLEOTIDE SEQUENCE [LARGE SCALE GENOMIC DNA]</scope>
</reference>
<dbReference type="SUPFAM" id="SSF55120">
    <property type="entry name" value="Pseudouridine synthase"/>
    <property type="match status" value="1"/>
</dbReference>
<keyword evidence="4 5" id="KW-0413">Isomerase</keyword>
<comment type="catalytic activity">
    <reaction evidence="1 5">
        <text>uridine(55) in tRNA = pseudouridine(55) in tRNA</text>
        <dbReference type="Rhea" id="RHEA:42532"/>
        <dbReference type="Rhea" id="RHEA-COMP:10101"/>
        <dbReference type="Rhea" id="RHEA-COMP:10102"/>
        <dbReference type="ChEBI" id="CHEBI:65314"/>
        <dbReference type="ChEBI" id="CHEBI:65315"/>
        <dbReference type="EC" id="5.4.99.25"/>
    </reaction>
</comment>
<dbReference type="AlphaFoldDB" id="A0A2M7W4H2"/>
<dbReference type="GO" id="GO:0003723">
    <property type="term" value="F:RNA binding"/>
    <property type="evidence" value="ECO:0007669"/>
    <property type="project" value="InterPro"/>
</dbReference>
<feature type="active site" description="Nucleophile" evidence="5">
    <location>
        <position position="41"/>
    </location>
</feature>
<evidence type="ECO:0000256" key="4">
    <source>
        <dbReference type="ARBA" id="ARBA00023235"/>
    </source>
</evidence>
<dbReference type="GO" id="GO:0031119">
    <property type="term" value="P:tRNA pseudouridine synthesis"/>
    <property type="evidence" value="ECO:0007669"/>
    <property type="project" value="UniProtKB-UniRule"/>
</dbReference>
<dbReference type="GO" id="GO:1990481">
    <property type="term" value="P:mRNA pseudouridine synthesis"/>
    <property type="evidence" value="ECO:0007669"/>
    <property type="project" value="TreeGrafter"/>
</dbReference>
<proteinExistence type="inferred from homology"/>
<dbReference type="InterPro" id="IPR014780">
    <property type="entry name" value="tRNA_psdUridine_synth_TruB"/>
</dbReference>
<dbReference type="Gene3D" id="3.30.2350.10">
    <property type="entry name" value="Pseudouridine synthase"/>
    <property type="match status" value="1"/>
</dbReference>
<protein>
    <recommendedName>
        <fullName evidence="5">tRNA pseudouridine synthase B</fullName>
        <ecNumber evidence="5">5.4.99.25</ecNumber>
    </recommendedName>
    <alternativeName>
        <fullName evidence="5">tRNA pseudouridine(55) synthase</fullName>
        <shortName evidence="5">Psi55 synthase</shortName>
    </alternativeName>
    <alternativeName>
        <fullName evidence="5">tRNA pseudouridylate synthase</fullName>
    </alternativeName>
    <alternativeName>
        <fullName evidence="5">tRNA-uridine isomerase</fullName>
    </alternativeName>
</protein>
<comment type="caution">
    <text evidence="7">The sequence shown here is derived from an EMBL/GenBank/DDBJ whole genome shotgun (WGS) entry which is preliminary data.</text>
</comment>
<dbReference type="GO" id="GO:0160148">
    <property type="term" value="F:tRNA pseudouridine(55) synthase activity"/>
    <property type="evidence" value="ECO:0007669"/>
    <property type="project" value="UniProtKB-EC"/>
</dbReference>
<keyword evidence="3 5" id="KW-0819">tRNA processing</keyword>
<name>A0A2M7W4H2_9BACT</name>
<dbReference type="EMBL" id="PFQF01000018">
    <property type="protein sequence ID" value="PJA20702.1"/>
    <property type="molecule type" value="Genomic_DNA"/>
</dbReference>
<evidence type="ECO:0000313" key="7">
    <source>
        <dbReference type="EMBL" id="PJA20702.1"/>
    </source>
</evidence>
<comment type="similarity">
    <text evidence="2 5">Belongs to the pseudouridine synthase TruB family. Type 1 subfamily.</text>
</comment>
<dbReference type="HAMAP" id="MF_01080">
    <property type="entry name" value="TruB_bact"/>
    <property type="match status" value="1"/>
</dbReference>
<sequence length="226" mass="25370">MNSQNNFILVNKPKGWTSLDVVKYYKKILRVKKIGHGGTLDPLAEGLLILAINKNTKKLAQILCLSKVYEFEILFGLKSETGDMEGKALEEAKSVIIDKNELVFCLKKLIGNIELTVPKYSAVKIKGKKLYALARKGKIDNDIILPIRKSQIYSLHLRKIYKLKNKQIAKIIVECSSGTYIRSLVEKIGELLNIPTVAYSIKRTKIGDFDLKNAESIKFNGVSDGN</sequence>
<evidence type="ECO:0000256" key="2">
    <source>
        <dbReference type="ARBA" id="ARBA00005642"/>
    </source>
</evidence>
<dbReference type="InterPro" id="IPR020103">
    <property type="entry name" value="PsdUridine_synth_cat_dom_sf"/>
</dbReference>
<evidence type="ECO:0000259" key="6">
    <source>
        <dbReference type="Pfam" id="PF01509"/>
    </source>
</evidence>
<feature type="domain" description="Pseudouridine synthase II N-terminal" evidence="6">
    <location>
        <begin position="26"/>
        <end position="181"/>
    </location>
</feature>
<dbReference type="InterPro" id="IPR002501">
    <property type="entry name" value="PsdUridine_synth_N"/>
</dbReference>
<evidence type="ECO:0000256" key="1">
    <source>
        <dbReference type="ARBA" id="ARBA00000385"/>
    </source>
</evidence>
<dbReference type="PANTHER" id="PTHR13767:SF2">
    <property type="entry name" value="PSEUDOURIDYLATE SYNTHASE TRUB1"/>
    <property type="match status" value="1"/>
</dbReference>